<dbReference type="EMBL" id="CAJGYM010000060">
    <property type="protein sequence ID" value="CAD6195806.1"/>
    <property type="molecule type" value="Genomic_DNA"/>
</dbReference>
<dbReference type="SUPFAM" id="SSF48403">
    <property type="entry name" value="Ankyrin repeat"/>
    <property type="match status" value="1"/>
</dbReference>
<dbReference type="PROSITE" id="PS50297">
    <property type="entry name" value="ANK_REP_REGION"/>
    <property type="match status" value="1"/>
</dbReference>
<dbReference type="PROSITE" id="PS50088">
    <property type="entry name" value="ANK_REPEAT"/>
    <property type="match status" value="1"/>
</dbReference>
<comment type="similarity">
    <text evidence="1">Belongs to the glutaminase family.</text>
</comment>
<dbReference type="GO" id="GO:0004359">
    <property type="term" value="F:glutaminase activity"/>
    <property type="evidence" value="ECO:0007669"/>
    <property type="project" value="UniProtKB-EC"/>
</dbReference>
<dbReference type="PANTHER" id="PTHR12544:SF29">
    <property type="entry name" value="GLUTAMINASE"/>
    <property type="match status" value="1"/>
</dbReference>
<dbReference type="Pfam" id="PF12796">
    <property type="entry name" value="Ank_2"/>
    <property type="match status" value="1"/>
</dbReference>
<gene>
    <name evidence="11" type="ORF">CAUJ_LOCUS11725</name>
</gene>
<keyword evidence="12" id="KW-1185">Reference proteome</keyword>
<dbReference type="AlphaFoldDB" id="A0A8S1HGR7"/>
<keyword evidence="6 9" id="KW-0040">ANK repeat</keyword>
<keyword evidence="5" id="KW-0378">Hydrolase</keyword>
<dbReference type="OrthoDB" id="9995210at2759"/>
<comment type="catalytic activity">
    <reaction evidence="7">
        <text>L-glutamine + H2O = L-glutamate + NH4(+)</text>
        <dbReference type="Rhea" id="RHEA:15889"/>
        <dbReference type="ChEBI" id="CHEBI:15377"/>
        <dbReference type="ChEBI" id="CHEBI:28938"/>
        <dbReference type="ChEBI" id="CHEBI:29985"/>
        <dbReference type="ChEBI" id="CHEBI:58359"/>
        <dbReference type="EC" id="3.5.1.2"/>
    </reaction>
</comment>
<dbReference type="FunFam" id="3.40.710.10:FF:000008">
    <property type="entry name" value="Glutaminase, isoform E"/>
    <property type="match status" value="1"/>
</dbReference>
<evidence type="ECO:0000256" key="6">
    <source>
        <dbReference type="ARBA" id="ARBA00023043"/>
    </source>
</evidence>
<reference evidence="11" key="1">
    <citation type="submission" date="2020-10" db="EMBL/GenBank/DDBJ databases">
        <authorList>
            <person name="Kikuchi T."/>
        </authorList>
    </citation>
    <scope>NUCLEOTIDE SEQUENCE</scope>
    <source>
        <strain evidence="11">NKZ352</strain>
    </source>
</reference>
<dbReference type="PANTHER" id="PTHR12544">
    <property type="entry name" value="GLUTAMINASE"/>
    <property type="match status" value="1"/>
</dbReference>
<proteinExistence type="inferred from homology"/>
<feature type="repeat" description="ANK" evidence="9">
    <location>
        <begin position="325"/>
        <end position="358"/>
    </location>
</feature>
<evidence type="ECO:0000256" key="10">
    <source>
        <dbReference type="SAM" id="MobiDB-lite"/>
    </source>
</evidence>
<comment type="caution">
    <text evidence="11">The sequence shown here is derived from an EMBL/GenBank/DDBJ whole genome shotgun (WGS) entry which is preliminary data.</text>
</comment>
<dbReference type="Proteomes" id="UP000835052">
    <property type="component" value="Unassembled WGS sequence"/>
</dbReference>
<dbReference type="NCBIfam" id="TIGR03814">
    <property type="entry name" value="Gln_ase"/>
    <property type="match status" value="1"/>
</dbReference>
<dbReference type="FunFam" id="1.25.40.20:FF:000069">
    <property type="entry name" value="Glutaminase, isoform E"/>
    <property type="match status" value="1"/>
</dbReference>
<dbReference type="GO" id="GO:0006543">
    <property type="term" value="P:L-glutamine catabolic process"/>
    <property type="evidence" value="ECO:0007669"/>
    <property type="project" value="TreeGrafter"/>
</dbReference>
<evidence type="ECO:0000256" key="3">
    <source>
        <dbReference type="ARBA" id="ARBA00012918"/>
    </source>
</evidence>
<evidence type="ECO:0000313" key="12">
    <source>
        <dbReference type="Proteomes" id="UP000835052"/>
    </source>
</evidence>
<evidence type="ECO:0000256" key="9">
    <source>
        <dbReference type="PROSITE-ProRule" id="PRU00023"/>
    </source>
</evidence>
<evidence type="ECO:0000256" key="5">
    <source>
        <dbReference type="ARBA" id="ARBA00022801"/>
    </source>
</evidence>
<feature type="region of interest" description="Disordered" evidence="10">
    <location>
        <begin position="422"/>
        <end position="449"/>
    </location>
</feature>
<evidence type="ECO:0000256" key="7">
    <source>
        <dbReference type="ARBA" id="ARBA00049534"/>
    </source>
</evidence>
<dbReference type="InterPro" id="IPR012338">
    <property type="entry name" value="Beta-lactam/transpept-like"/>
</dbReference>
<dbReference type="InterPro" id="IPR015868">
    <property type="entry name" value="Glutaminase"/>
</dbReference>
<evidence type="ECO:0000256" key="2">
    <source>
        <dbReference type="ARBA" id="ARBA00011881"/>
    </source>
</evidence>
<keyword evidence="4" id="KW-0677">Repeat</keyword>
<evidence type="ECO:0000256" key="1">
    <source>
        <dbReference type="ARBA" id="ARBA00011076"/>
    </source>
</evidence>
<dbReference type="InterPro" id="IPR036770">
    <property type="entry name" value="Ankyrin_rpt-contain_sf"/>
</dbReference>
<dbReference type="InterPro" id="IPR002110">
    <property type="entry name" value="Ankyrin_rpt"/>
</dbReference>
<name>A0A8S1HGR7_9PELO</name>
<dbReference type="Gene3D" id="1.25.40.20">
    <property type="entry name" value="Ankyrin repeat-containing domain"/>
    <property type="match status" value="1"/>
</dbReference>
<protein>
    <recommendedName>
        <fullName evidence="3">glutaminase</fullName>
        <ecNumber evidence="3">3.5.1.2</ecNumber>
    </recommendedName>
    <alternativeName>
        <fullName evidence="8">L-glutamine amidohydrolase</fullName>
    </alternativeName>
</protein>
<evidence type="ECO:0000256" key="4">
    <source>
        <dbReference type="ARBA" id="ARBA00022737"/>
    </source>
</evidence>
<comment type="subunit">
    <text evidence="2">Homotetramer.</text>
</comment>
<dbReference type="Gene3D" id="3.40.710.10">
    <property type="entry name" value="DD-peptidase/beta-lactamase superfamily"/>
    <property type="match status" value="1"/>
</dbReference>
<dbReference type="GO" id="GO:0006537">
    <property type="term" value="P:glutamate biosynthetic process"/>
    <property type="evidence" value="ECO:0007669"/>
    <property type="project" value="TreeGrafter"/>
</dbReference>
<accession>A0A8S1HGR7</accession>
<evidence type="ECO:0000313" key="11">
    <source>
        <dbReference type="EMBL" id="CAD6195806.1"/>
    </source>
</evidence>
<sequence>MSICTIDGQRFSLGDSKDMFCVQSVSKAFNYAIVSSDLGVDVVHKYVGHEPSGRLFNEICLDGNGKPHNPLINAGAIIVTSLIRNHQSMADRFDFVLNQYRKLAGGEHVGFNNATFLSERDTADRNYALSYYMKENGCFPPGTQGLREELDLYFQLCSLETNCDTAAVMAATLANGGVCPLTEETCIDPQPCRDVLSLMYSCGMYDFSGKFAFQVGLPAKSGVSGVMIVVVPNVMGIALFSPPLDKMGNSCKGVHFCKKLIDMFNFHNYDSLLHADSKKFDPRRRMTTRDTEVIVSLMFAAKNGDLEAIRRMYMQGMNLSIVDYDGRTALHVAAAEGHLALVEFFIMVAKVNYDARDRWGRSPLDDSRTFGHDACLDFLLKHHMSMMGTGRVDRNDRITIESLSSDEDDLAITKLTIGDAQGITDESDSASPSSDFAMSPSRKKTSHLPRLGVVNEITLPHDMNDSADDYSV</sequence>
<evidence type="ECO:0000256" key="8">
    <source>
        <dbReference type="ARBA" id="ARBA00077251"/>
    </source>
</evidence>
<dbReference type="EC" id="3.5.1.2" evidence="3"/>
<organism evidence="11 12">
    <name type="scientific">Caenorhabditis auriculariae</name>
    <dbReference type="NCBI Taxonomy" id="2777116"/>
    <lineage>
        <taxon>Eukaryota</taxon>
        <taxon>Metazoa</taxon>
        <taxon>Ecdysozoa</taxon>
        <taxon>Nematoda</taxon>
        <taxon>Chromadorea</taxon>
        <taxon>Rhabditida</taxon>
        <taxon>Rhabditina</taxon>
        <taxon>Rhabditomorpha</taxon>
        <taxon>Rhabditoidea</taxon>
        <taxon>Rhabditidae</taxon>
        <taxon>Peloderinae</taxon>
        <taxon>Caenorhabditis</taxon>
    </lineage>
</organism>
<dbReference type="SUPFAM" id="SSF56601">
    <property type="entry name" value="beta-lactamase/transpeptidase-like"/>
    <property type="match status" value="1"/>
</dbReference>
<dbReference type="Pfam" id="PF04960">
    <property type="entry name" value="Glutaminase"/>
    <property type="match status" value="1"/>
</dbReference>